<evidence type="ECO:0000313" key="6">
    <source>
        <dbReference type="Proteomes" id="UP000199599"/>
    </source>
</evidence>
<dbReference type="Pfam" id="PF07883">
    <property type="entry name" value="Cupin_2"/>
    <property type="match status" value="1"/>
</dbReference>
<sequence>MNTDIHELVQLDKLPIYIKVHQKPGKTEVPPHWHQSIELSFTMRGKIDHFIIEGLDYQTHPGEILVINTQIVHSIQNINNKQTDLMLTILFPYSLVSSMFPEINHYLIVLKNVSELAFNQLSQYYHLQTLLSQMTTISLNNSDTFKNLELTILSYQVLEILLKYFLEPRDNNSRLSDNLIITGHLRNALDFIQTHYQEQISLQDIANNCHLARQYLQKIFRQNMGITLGKYLKKYRAQKAYHELCNSSHTLTTIASNTGFSGVRSMNRALVANYGKTSMQIKKVTQRHI</sequence>
<dbReference type="PANTHER" id="PTHR43280">
    <property type="entry name" value="ARAC-FAMILY TRANSCRIPTIONAL REGULATOR"/>
    <property type="match status" value="1"/>
</dbReference>
<keyword evidence="3" id="KW-0804">Transcription</keyword>
<dbReference type="GO" id="GO:0003700">
    <property type="term" value="F:DNA-binding transcription factor activity"/>
    <property type="evidence" value="ECO:0007669"/>
    <property type="project" value="InterPro"/>
</dbReference>
<organism evidence="5 6">
    <name type="scientific">Lactobacillus bombicola</name>
    <dbReference type="NCBI Taxonomy" id="1505723"/>
    <lineage>
        <taxon>Bacteria</taxon>
        <taxon>Bacillati</taxon>
        <taxon>Bacillota</taxon>
        <taxon>Bacilli</taxon>
        <taxon>Lactobacillales</taxon>
        <taxon>Lactobacillaceae</taxon>
        <taxon>Lactobacillus</taxon>
    </lineage>
</organism>
<dbReference type="STRING" id="1505723.SAMN04487792_0628"/>
<dbReference type="SMART" id="SM00342">
    <property type="entry name" value="HTH_ARAC"/>
    <property type="match status" value="1"/>
</dbReference>
<evidence type="ECO:0000259" key="4">
    <source>
        <dbReference type="PROSITE" id="PS01124"/>
    </source>
</evidence>
<protein>
    <submittedName>
        <fullName evidence="5">AraC-type DNA-binding protein</fullName>
    </submittedName>
</protein>
<dbReference type="InterPro" id="IPR011051">
    <property type="entry name" value="RmlC_Cupin_sf"/>
</dbReference>
<dbReference type="Gene3D" id="1.10.10.60">
    <property type="entry name" value="Homeodomain-like"/>
    <property type="match status" value="2"/>
</dbReference>
<dbReference type="Pfam" id="PF12833">
    <property type="entry name" value="HTH_18"/>
    <property type="match status" value="1"/>
</dbReference>
<reference evidence="6" key="1">
    <citation type="submission" date="2016-10" db="EMBL/GenBank/DDBJ databases">
        <authorList>
            <person name="Varghese N."/>
            <person name="Submissions S."/>
        </authorList>
    </citation>
    <scope>NUCLEOTIDE SEQUENCE [LARGE SCALE GENOMIC DNA]</scope>
    <source>
        <strain evidence="6">R-53102</strain>
    </source>
</reference>
<dbReference type="AlphaFoldDB" id="A0A1I1RW50"/>
<keyword evidence="2 5" id="KW-0238">DNA-binding</keyword>
<feature type="domain" description="HTH araC/xylS-type" evidence="4">
    <location>
        <begin position="186"/>
        <end position="284"/>
    </location>
</feature>
<dbReference type="EMBL" id="FOMN01000002">
    <property type="protein sequence ID" value="SFD38556.1"/>
    <property type="molecule type" value="Genomic_DNA"/>
</dbReference>
<dbReference type="PANTHER" id="PTHR43280:SF28">
    <property type="entry name" value="HTH-TYPE TRANSCRIPTIONAL ACTIVATOR RHAS"/>
    <property type="match status" value="1"/>
</dbReference>
<dbReference type="Gene3D" id="2.60.120.10">
    <property type="entry name" value="Jelly Rolls"/>
    <property type="match status" value="1"/>
</dbReference>
<dbReference type="InterPro" id="IPR009057">
    <property type="entry name" value="Homeodomain-like_sf"/>
</dbReference>
<accession>A0A1I1RW50</accession>
<dbReference type="RefSeq" id="WP_090092644.1">
    <property type="nucleotide sequence ID" value="NZ_CBCRVU010000002.1"/>
</dbReference>
<dbReference type="GO" id="GO:0043565">
    <property type="term" value="F:sequence-specific DNA binding"/>
    <property type="evidence" value="ECO:0007669"/>
    <property type="project" value="InterPro"/>
</dbReference>
<evidence type="ECO:0000256" key="3">
    <source>
        <dbReference type="ARBA" id="ARBA00023163"/>
    </source>
</evidence>
<dbReference type="SUPFAM" id="SSF46689">
    <property type="entry name" value="Homeodomain-like"/>
    <property type="match status" value="1"/>
</dbReference>
<dbReference type="InterPro" id="IPR014710">
    <property type="entry name" value="RmlC-like_jellyroll"/>
</dbReference>
<dbReference type="Proteomes" id="UP000199599">
    <property type="component" value="Unassembled WGS sequence"/>
</dbReference>
<proteinExistence type="predicted"/>
<dbReference type="PROSITE" id="PS01124">
    <property type="entry name" value="HTH_ARAC_FAMILY_2"/>
    <property type="match status" value="1"/>
</dbReference>
<evidence type="ECO:0000313" key="5">
    <source>
        <dbReference type="EMBL" id="SFD38556.1"/>
    </source>
</evidence>
<evidence type="ECO:0000256" key="1">
    <source>
        <dbReference type="ARBA" id="ARBA00023015"/>
    </source>
</evidence>
<evidence type="ECO:0000256" key="2">
    <source>
        <dbReference type="ARBA" id="ARBA00023125"/>
    </source>
</evidence>
<dbReference type="InterPro" id="IPR018060">
    <property type="entry name" value="HTH_AraC"/>
</dbReference>
<dbReference type="InterPro" id="IPR013096">
    <property type="entry name" value="Cupin_2"/>
</dbReference>
<gene>
    <name evidence="5" type="ORF">SAMN04487792_0628</name>
</gene>
<name>A0A1I1RW50_9LACO</name>
<keyword evidence="1" id="KW-0805">Transcription regulation</keyword>
<dbReference type="SUPFAM" id="SSF51182">
    <property type="entry name" value="RmlC-like cupins"/>
    <property type="match status" value="1"/>
</dbReference>